<dbReference type="AlphaFoldDB" id="A0AAV5KJW8"/>
<gene>
    <name evidence="1" type="ORF">SLEP1_g34416</name>
</gene>
<reference evidence="1 2" key="1">
    <citation type="journal article" date="2021" name="Commun. Biol.">
        <title>The genome of Shorea leprosula (Dipterocarpaceae) highlights the ecological relevance of drought in aseasonal tropical rainforests.</title>
        <authorList>
            <person name="Ng K.K.S."/>
            <person name="Kobayashi M.J."/>
            <person name="Fawcett J.A."/>
            <person name="Hatakeyama M."/>
            <person name="Paape T."/>
            <person name="Ng C.H."/>
            <person name="Ang C.C."/>
            <person name="Tnah L.H."/>
            <person name="Lee C.T."/>
            <person name="Nishiyama T."/>
            <person name="Sese J."/>
            <person name="O'Brien M.J."/>
            <person name="Copetti D."/>
            <person name="Mohd Noor M.I."/>
            <person name="Ong R.C."/>
            <person name="Putra M."/>
            <person name="Sireger I.Z."/>
            <person name="Indrioko S."/>
            <person name="Kosugi Y."/>
            <person name="Izuno A."/>
            <person name="Isagi Y."/>
            <person name="Lee S.L."/>
            <person name="Shimizu K.K."/>
        </authorList>
    </citation>
    <scope>NUCLEOTIDE SEQUENCE [LARGE SCALE GENOMIC DNA]</scope>
    <source>
        <strain evidence="1">214</strain>
    </source>
</reference>
<protein>
    <submittedName>
        <fullName evidence="1">Uncharacterized protein</fullName>
    </submittedName>
</protein>
<keyword evidence="2" id="KW-1185">Reference proteome</keyword>
<organism evidence="1 2">
    <name type="scientific">Rubroshorea leprosula</name>
    <dbReference type="NCBI Taxonomy" id="152421"/>
    <lineage>
        <taxon>Eukaryota</taxon>
        <taxon>Viridiplantae</taxon>
        <taxon>Streptophyta</taxon>
        <taxon>Embryophyta</taxon>
        <taxon>Tracheophyta</taxon>
        <taxon>Spermatophyta</taxon>
        <taxon>Magnoliopsida</taxon>
        <taxon>eudicotyledons</taxon>
        <taxon>Gunneridae</taxon>
        <taxon>Pentapetalae</taxon>
        <taxon>rosids</taxon>
        <taxon>malvids</taxon>
        <taxon>Malvales</taxon>
        <taxon>Dipterocarpaceae</taxon>
        <taxon>Rubroshorea</taxon>
    </lineage>
</organism>
<comment type="caution">
    <text evidence="1">The sequence shown here is derived from an EMBL/GenBank/DDBJ whole genome shotgun (WGS) entry which is preliminary data.</text>
</comment>
<proteinExistence type="predicted"/>
<dbReference type="EMBL" id="BPVZ01000067">
    <property type="protein sequence ID" value="GKV24868.1"/>
    <property type="molecule type" value="Genomic_DNA"/>
</dbReference>
<sequence>MENALRTAIRNVLRDGLAMIQAINDGWNTPALEVGQTSQTQIHTTQGQIHDQDCNVRDSGAFNSVSDLEGMTVIGEIELPLVRTPVSITQNFDLEIKPHLDQELEKNELVFEEEKMKTQEPEENDSESYVEHPVELKYRILGVNLAEMIEDGISALEAKLFDADGCVGLINRVAWD</sequence>
<dbReference type="Proteomes" id="UP001054252">
    <property type="component" value="Unassembled WGS sequence"/>
</dbReference>
<evidence type="ECO:0000313" key="1">
    <source>
        <dbReference type="EMBL" id="GKV24868.1"/>
    </source>
</evidence>
<evidence type="ECO:0000313" key="2">
    <source>
        <dbReference type="Proteomes" id="UP001054252"/>
    </source>
</evidence>
<name>A0AAV5KJW8_9ROSI</name>
<accession>A0AAV5KJW8</accession>